<dbReference type="GO" id="GO:0015940">
    <property type="term" value="P:pantothenate biosynthetic process"/>
    <property type="evidence" value="ECO:0007669"/>
    <property type="project" value="InterPro"/>
</dbReference>
<name>A0A316UWJ2_9BASI</name>
<keyword evidence="7" id="KW-1185">Reference proteome</keyword>
<gene>
    <name evidence="6" type="ORF">BDZ90DRAFT_230227</name>
</gene>
<dbReference type="Proteomes" id="UP000245884">
    <property type="component" value="Unassembled WGS sequence"/>
</dbReference>
<dbReference type="PANTHER" id="PTHR21708">
    <property type="entry name" value="PROBABLE 2-DEHYDROPANTOATE 2-REDUCTASE"/>
    <property type="match status" value="1"/>
</dbReference>
<accession>A0A316UWJ2</accession>
<dbReference type="OrthoDB" id="3609at2759"/>
<feature type="domain" description="Ketopantoate reductase C-terminal" evidence="5">
    <location>
        <begin position="213"/>
        <end position="342"/>
    </location>
</feature>
<dbReference type="PANTHER" id="PTHR21708:SF26">
    <property type="entry name" value="2-DEHYDROPANTOATE 2-REDUCTASE"/>
    <property type="match status" value="1"/>
</dbReference>
<dbReference type="EMBL" id="KZ819663">
    <property type="protein sequence ID" value="PWN29344.1"/>
    <property type="molecule type" value="Genomic_DNA"/>
</dbReference>
<dbReference type="AlphaFoldDB" id="A0A316UWJ2"/>
<dbReference type="FunFam" id="3.40.50.720:FF:000609">
    <property type="entry name" value="2-dehydropantoate 2-reductase"/>
    <property type="match status" value="1"/>
</dbReference>
<dbReference type="InterPro" id="IPR013328">
    <property type="entry name" value="6PGD_dom2"/>
</dbReference>
<dbReference type="Gene3D" id="1.10.1040.10">
    <property type="entry name" value="N-(1-d-carboxylethyl)-l-norvaline Dehydrogenase, domain 2"/>
    <property type="match status" value="1"/>
</dbReference>
<dbReference type="FunFam" id="1.10.1040.10:FF:000017">
    <property type="entry name" value="2-dehydropantoate 2-reductase"/>
    <property type="match status" value="1"/>
</dbReference>
<dbReference type="Pfam" id="PF02558">
    <property type="entry name" value="ApbA"/>
    <property type="match status" value="1"/>
</dbReference>
<evidence type="ECO:0000259" key="5">
    <source>
        <dbReference type="Pfam" id="PF08546"/>
    </source>
</evidence>
<dbReference type="InterPro" id="IPR008927">
    <property type="entry name" value="6-PGluconate_DH-like_C_sf"/>
</dbReference>
<dbReference type="RefSeq" id="XP_025363956.1">
    <property type="nucleotide sequence ID" value="XM_025505397.1"/>
</dbReference>
<dbReference type="STRING" id="1569628.A0A316UWJ2"/>
<evidence type="ECO:0000313" key="6">
    <source>
        <dbReference type="EMBL" id="PWN29344.1"/>
    </source>
</evidence>
<organism evidence="6 7">
    <name type="scientific">Jaminaea rosea</name>
    <dbReference type="NCBI Taxonomy" id="1569628"/>
    <lineage>
        <taxon>Eukaryota</taxon>
        <taxon>Fungi</taxon>
        <taxon>Dikarya</taxon>
        <taxon>Basidiomycota</taxon>
        <taxon>Ustilaginomycotina</taxon>
        <taxon>Exobasidiomycetes</taxon>
        <taxon>Microstromatales</taxon>
        <taxon>Microstromatales incertae sedis</taxon>
        <taxon>Jaminaea</taxon>
    </lineage>
</organism>
<evidence type="ECO:0000313" key="7">
    <source>
        <dbReference type="Proteomes" id="UP000245884"/>
    </source>
</evidence>
<dbReference type="InterPro" id="IPR036291">
    <property type="entry name" value="NAD(P)-bd_dom_sf"/>
</dbReference>
<evidence type="ECO:0000256" key="3">
    <source>
        <dbReference type="ARBA" id="ARBA00023002"/>
    </source>
</evidence>
<reference evidence="6 7" key="1">
    <citation type="journal article" date="2018" name="Mol. Biol. Evol.">
        <title>Broad Genomic Sampling Reveals a Smut Pathogenic Ancestry of the Fungal Clade Ustilaginomycotina.</title>
        <authorList>
            <person name="Kijpornyongpan T."/>
            <person name="Mondo S.J."/>
            <person name="Barry K."/>
            <person name="Sandor L."/>
            <person name="Lee J."/>
            <person name="Lipzen A."/>
            <person name="Pangilinan J."/>
            <person name="LaButti K."/>
            <person name="Hainaut M."/>
            <person name="Henrissat B."/>
            <person name="Grigoriev I.V."/>
            <person name="Spatafora J.W."/>
            <person name="Aime M.C."/>
        </authorList>
    </citation>
    <scope>NUCLEOTIDE SEQUENCE [LARGE SCALE GENOMIC DNA]</scope>
    <source>
        <strain evidence="6 7">MCA 5214</strain>
    </source>
</reference>
<feature type="domain" description="Ketopantoate reductase N-terminal" evidence="4">
    <location>
        <begin position="12"/>
        <end position="170"/>
    </location>
</feature>
<comment type="similarity">
    <text evidence="1">Belongs to the ketopantoate reductase family.</text>
</comment>
<protein>
    <submittedName>
        <fullName evidence="6">2-dehydropantoate 2-reductase</fullName>
    </submittedName>
</protein>
<keyword evidence="2" id="KW-0521">NADP</keyword>
<dbReference type="SUPFAM" id="SSF51735">
    <property type="entry name" value="NAD(P)-binding Rossmann-fold domains"/>
    <property type="match status" value="1"/>
</dbReference>
<dbReference type="GO" id="GO:0005737">
    <property type="term" value="C:cytoplasm"/>
    <property type="evidence" value="ECO:0007669"/>
    <property type="project" value="TreeGrafter"/>
</dbReference>
<dbReference type="Gene3D" id="3.40.50.720">
    <property type="entry name" value="NAD(P)-binding Rossmann-like Domain"/>
    <property type="match status" value="1"/>
</dbReference>
<evidence type="ECO:0000256" key="1">
    <source>
        <dbReference type="ARBA" id="ARBA00007870"/>
    </source>
</evidence>
<proteinExistence type="inferred from homology"/>
<dbReference type="InterPro" id="IPR013332">
    <property type="entry name" value="KPR_N"/>
</dbReference>
<dbReference type="Pfam" id="PF08546">
    <property type="entry name" value="ApbA_C"/>
    <property type="match status" value="1"/>
</dbReference>
<dbReference type="SUPFAM" id="SSF48179">
    <property type="entry name" value="6-phosphogluconate dehydrogenase C-terminal domain-like"/>
    <property type="match status" value="1"/>
</dbReference>
<dbReference type="GO" id="GO:0008677">
    <property type="term" value="F:2-dehydropantoate 2-reductase activity"/>
    <property type="evidence" value="ECO:0007669"/>
    <property type="project" value="InterPro"/>
</dbReference>
<dbReference type="InterPro" id="IPR051402">
    <property type="entry name" value="KPR-Related"/>
</dbReference>
<dbReference type="InterPro" id="IPR013752">
    <property type="entry name" value="KPA_reductase"/>
</dbReference>
<dbReference type="NCBIfam" id="TIGR00745">
    <property type="entry name" value="apbA_panE"/>
    <property type="match status" value="1"/>
</dbReference>
<evidence type="ECO:0000256" key="2">
    <source>
        <dbReference type="ARBA" id="ARBA00022857"/>
    </source>
</evidence>
<evidence type="ECO:0000259" key="4">
    <source>
        <dbReference type="Pfam" id="PF02558"/>
    </source>
</evidence>
<dbReference type="InterPro" id="IPR003710">
    <property type="entry name" value="ApbA"/>
</dbReference>
<keyword evidence="3" id="KW-0560">Oxidoreductase</keyword>
<dbReference type="GeneID" id="37027220"/>
<sequence length="359" mass="39243">MASSSSSQPTHILVVGAGAVGCFYASRLHSPERGVLVSLVCRSNYPTIKAKGVHLKTRDFGEYHFTPHRAYGSIAEAAEDGKTLGGWQHVVVTTKALPDQVDDSASIAPLVSEGRTVVSLIQNGVGIEQPHRSRFPSNPVVSCVTVISAEQTSHGQITQNRWTRISLGPYTDGVGDDTSSSLAQRGKEATEQLCSWWSAGGIKDAEPHSEKELQLIRWHKLTINAAFNPSAVLSGGLGNALMVLDEAGELRRHIEGCMAEIFSVGPRVLNVERFPDHLARPEKIVKSTERNDKAAKPSMLLDWEAGRPMELEVILGNPVRIARERGLEMPRLQSMYALLKAAQAQRMARDKESKERARL</sequence>